<keyword evidence="2" id="KW-0238">DNA-binding</keyword>
<dbReference type="InterPro" id="IPR013762">
    <property type="entry name" value="Integrase-like_cat_sf"/>
</dbReference>
<dbReference type="InterPro" id="IPR050090">
    <property type="entry name" value="Tyrosine_recombinase_XerCD"/>
</dbReference>
<dbReference type="Proteomes" id="UP001147148">
    <property type="component" value="Unassembled WGS sequence"/>
</dbReference>
<organism evidence="5 6">
    <name type="scientific">Vagococcus proximus</name>
    <dbReference type="NCBI Taxonomy" id="2991417"/>
    <lineage>
        <taxon>Bacteria</taxon>
        <taxon>Bacillati</taxon>
        <taxon>Bacillota</taxon>
        <taxon>Bacilli</taxon>
        <taxon>Lactobacillales</taxon>
        <taxon>Enterococcaceae</taxon>
        <taxon>Vagococcus</taxon>
    </lineage>
</organism>
<proteinExistence type="inferred from homology"/>
<evidence type="ECO:0000313" key="5">
    <source>
        <dbReference type="EMBL" id="MDF0478962.1"/>
    </source>
</evidence>
<dbReference type="Pfam" id="PF00589">
    <property type="entry name" value="Phage_integrase"/>
    <property type="match status" value="1"/>
</dbReference>
<comment type="similarity">
    <text evidence="1">Belongs to the 'phage' integrase family.</text>
</comment>
<accession>A0ABT5WZ84</accession>
<dbReference type="Gene3D" id="1.10.443.10">
    <property type="entry name" value="Intergrase catalytic core"/>
    <property type="match status" value="1"/>
</dbReference>
<dbReference type="SUPFAM" id="SSF56349">
    <property type="entry name" value="DNA breaking-rejoining enzymes"/>
    <property type="match status" value="1"/>
</dbReference>
<feature type="domain" description="Tyr recombinase" evidence="4">
    <location>
        <begin position="38"/>
        <end position="245"/>
    </location>
</feature>
<dbReference type="InterPro" id="IPR011010">
    <property type="entry name" value="DNA_brk_join_enz"/>
</dbReference>
<evidence type="ECO:0000313" key="6">
    <source>
        <dbReference type="Proteomes" id="UP001147148"/>
    </source>
</evidence>
<evidence type="ECO:0000256" key="3">
    <source>
        <dbReference type="ARBA" id="ARBA00023172"/>
    </source>
</evidence>
<gene>
    <name evidence="5" type="ORF">OL233_01570</name>
</gene>
<evidence type="ECO:0000259" key="4">
    <source>
        <dbReference type="PROSITE" id="PS51898"/>
    </source>
</evidence>
<dbReference type="PANTHER" id="PTHR30349">
    <property type="entry name" value="PHAGE INTEGRASE-RELATED"/>
    <property type="match status" value="1"/>
</dbReference>
<keyword evidence="3" id="KW-0233">DNA recombination</keyword>
<dbReference type="EMBL" id="JAPDSH010000001">
    <property type="protein sequence ID" value="MDF0478962.1"/>
    <property type="molecule type" value="Genomic_DNA"/>
</dbReference>
<name>A0ABT5WZ84_9ENTE</name>
<dbReference type="PANTHER" id="PTHR30349:SF41">
    <property type="entry name" value="INTEGRASE_RECOMBINASE PROTEIN MJ0367-RELATED"/>
    <property type="match status" value="1"/>
</dbReference>
<dbReference type="RefSeq" id="WP_275470612.1">
    <property type="nucleotide sequence ID" value="NZ_JAPDSH010000001.1"/>
</dbReference>
<evidence type="ECO:0000256" key="2">
    <source>
        <dbReference type="ARBA" id="ARBA00023125"/>
    </source>
</evidence>
<sequence>MSLIIRDAVRRGFLTYNPIQYVKMPRFVVSVKDSKEELNDSYLSNSEIKDLTLKIDNYSDIIYRTLFQVMLQTGMRVSEVLALKKEDIDCDNNVIKVYKTLYRPGNAIKNYELTSPKTRFSTRAVYVSEELIDKLKILIKLIENERRVEVFQVDDDFLFIYLKSRFRDYPITKGQVNRRLLKVIEKTTIKKEFTSHKFRHVHITQLAEAGVSLKAIKERVGHIDSKVTEQIYLHVTQEERKNIPEKLQLFLNQV</sequence>
<dbReference type="CDD" id="cd01189">
    <property type="entry name" value="INT_ICEBs1_C_like"/>
    <property type="match status" value="1"/>
</dbReference>
<keyword evidence="6" id="KW-1185">Reference proteome</keyword>
<comment type="caution">
    <text evidence="5">The sequence shown here is derived from an EMBL/GenBank/DDBJ whole genome shotgun (WGS) entry which is preliminary data.</text>
</comment>
<dbReference type="PROSITE" id="PS51898">
    <property type="entry name" value="TYR_RECOMBINASE"/>
    <property type="match status" value="1"/>
</dbReference>
<dbReference type="InterPro" id="IPR002104">
    <property type="entry name" value="Integrase_catalytic"/>
</dbReference>
<protein>
    <submittedName>
        <fullName evidence="5">Site-specific integrase</fullName>
    </submittedName>
</protein>
<evidence type="ECO:0000256" key="1">
    <source>
        <dbReference type="ARBA" id="ARBA00008857"/>
    </source>
</evidence>
<reference evidence="5" key="1">
    <citation type="submission" date="2022-10" db="EMBL/GenBank/DDBJ databases">
        <title>Vagococcus sp. isolated from poultry meat.</title>
        <authorList>
            <person name="Johansson P."/>
            <person name="Bjorkroth J."/>
        </authorList>
    </citation>
    <scope>NUCLEOTIDE SEQUENCE</scope>
    <source>
        <strain evidence="5">PNs007</strain>
    </source>
</reference>